<comment type="caution">
    <text evidence="2">The sequence shown here is derived from an EMBL/GenBank/DDBJ whole genome shotgun (WGS) entry which is preliminary data.</text>
</comment>
<dbReference type="Proteomes" id="UP000887159">
    <property type="component" value="Unassembled WGS sequence"/>
</dbReference>
<accession>A0A8X6SKK8</accession>
<sequence>MSAGMRLQMVWLVRAAIKILRLFQNLLPGSNKISEDMEASQWTHTYAQLHVAGLRVYPPCPNCNVTQAAPVHILACIGCHKSQLLSSPATVL</sequence>
<dbReference type="EMBL" id="BMAU01021319">
    <property type="protein sequence ID" value="GFY12960.1"/>
    <property type="molecule type" value="Genomic_DNA"/>
</dbReference>
<keyword evidence="1" id="KW-0732">Signal</keyword>
<gene>
    <name evidence="2" type="ORF">TNCV_665261</name>
</gene>
<feature type="chain" id="PRO_5036501352" description="Transposase" evidence="1">
    <location>
        <begin position="16"/>
        <end position="92"/>
    </location>
</feature>
<evidence type="ECO:0000313" key="2">
    <source>
        <dbReference type="EMBL" id="GFY12960.1"/>
    </source>
</evidence>
<protein>
    <recommendedName>
        <fullName evidence="4">Transposase</fullName>
    </recommendedName>
</protein>
<reference evidence="2" key="1">
    <citation type="submission" date="2020-08" db="EMBL/GenBank/DDBJ databases">
        <title>Multicomponent nature underlies the extraordinary mechanical properties of spider dragline silk.</title>
        <authorList>
            <person name="Kono N."/>
            <person name="Nakamura H."/>
            <person name="Mori M."/>
            <person name="Yoshida Y."/>
            <person name="Ohtoshi R."/>
            <person name="Malay A.D."/>
            <person name="Moran D.A.P."/>
            <person name="Tomita M."/>
            <person name="Numata K."/>
            <person name="Arakawa K."/>
        </authorList>
    </citation>
    <scope>NUCLEOTIDE SEQUENCE</scope>
</reference>
<feature type="signal peptide" evidence="1">
    <location>
        <begin position="1"/>
        <end position="15"/>
    </location>
</feature>
<evidence type="ECO:0000313" key="3">
    <source>
        <dbReference type="Proteomes" id="UP000887159"/>
    </source>
</evidence>
<evidence type="ECO:0008006" key="4">
    <source>
        <dbReference type="Google" id="ProtNLM"/>
    </source>
</evidence>
<proteinExistence type="predicted"/>
<name>A0A8X6SKK8_TRICX</name>
<dbReference type="AlphaFoldDB" id="A0A8X6SKK8"/>
<evidence type="ECO:0000256" key="1">
    <source>
        <dbReference type="SAM" id="SignalP"/>
    </source>
</evidence>
<keyword evidence="3" id="KW-1185">Reference proteome</keyword>
<organism evidence="2 3">
    <name type="scientific">Trichonephila clavipes</name>
    <name type="common">Golden silk orbweaver</name>
    <name type="synonym">Nephila clavipes</name>
    <dbReference type="NCBI Taxonomy" id="2585209"/>
    <lineage>
        <taxon>Eukaryota</taxon>
        <taxon>Metazoa</taxon>
        <taxon>Ecdysozoa</taxon>
        <taxon>Arthropoda</taxon>
        <taxon>Chelicerata</taxon>
        <taxon>Arachnida</taxon>
        <taxon>Araneae</taxon>
        <taxon>Araneomorphae</taxon>
        <taxon>Entelegynae</taxon>
        <taxon>Araneoidea</taxon>
        <taxon>Nephilidae</taxon>
        <taxon>Trichonephila</taxon>
    </lineage>
</organism>